<dbReference type="EMBL" id="JAWDGP010002063">
    <property type="protein sequence ID" value="KAK3785755.1"/>
    <property type="molecule type" value="Genomic_DNA"/>
</dbReference>
<accession>A0AAE1ADX8</accession>
<dbReference type="Proteomes" id="UP001283361">
    <property type="component" value="Unassembled WGS sequence"/>
</dbReference>
<feature type="compositionally biased region" description="Basic residues" evidence="1">
    <location>
        <begin position="94"/>
        <end position="104"/>
    </location>
</feature>
<feature type="compositionally biased region" description="Basic and acidic residues" evidence="1">
    <location>
        <begin position="154"/>
        <end position="166"/>
    </location>
</feature>
<keyword evidence="3" id="KW-1185">Reference proteome</keyword>
<protein>
    <submittedName>
        <fullName evidence="2">Uncharacterized protein</fullName>
    </submittedName>
</protein>
<feature type="region of interest" description="Disordered" evidence="1">
    <location>
        <begin position="1"/>
        <end position="21"/>
    </location>
</feature>
<comment type="caution">
    <text evidence="2">The sequence shown here is derived from an EMBL/GenBank/DDBJ whole genome shotgun (WGS) entry which is preliminary data.</text>
</comment>
<sequence>MASQPTYSSRMPFHGKRASSDVLFDKVVLKDNIFEDYHVQEDEKKKKGQARDKKKETEQQMERQDTPTLFQLDDVPKCKKRKQKKLMTQPSQKKFTRNKKPKTISKRDTKDGESGNYSSETADTSLTLNIESCCLIKQSPQAARDQSKKGHSKKNSEPTHFRRECAQKNIKKRYHLRGQAGEKRTEHVLTQDKTEEWSRVEKNLLEDREQSSMEIARDNSVIPLSILRKGSPLLPLVVSNLGGDSVDDLFTDKDDIDKMAWVSISSGPKDQHSLRDSSQYTFISTYSYGSTTAKSGTKTHSKSPTVFMRKKQPHLNSSVRMGKHDIKDMEFPDFISPICLEKAQPIAAKKTVTKVSTLCANENKLRKSSTLFLESDFCPVQLESPGLSTIASGIVQPHGQEEQKSYDIGRAKISGKAGCKVRASTPKDKAVPVSLNLSPVIMASWEEDELGLPVRDSIEVNTSEILVPSLMQITDLPCRDGSQSQVSQNNCEVQVPETIEKACPNTGTECQQLTGQNRVLGKPDSNVEEASQVEMCDSKRKDSSCHVSELIYSCEQEKQNLHSVKIRQKLSKSTGNLEEAEIQSEENCFKKVSPVEYDAVGEVLDQDQQHGLCLSGKNESKSLPKQELGRGKHIASSIYSKKVTGHTLTEDDYEAMGLAKSKDNRGKSIEGPKECKSNFQTDLIGKDSNCGQCQDSALTEHQPVAEENNEVSAPEEDIGKVVEKHDSSPPDVGCLENESNSIKKSISDDIEVNGLNKSTYSKNPKLRLCFVNRLCKQHRQTQNVISSSFPFSESPNCSEQEIRQE</sequence>
<gene>
    <name evidence="2" type="ORF">RRG08_051077</name>
</gene>
<proteinExistence type="predicted"/>
<evidence type="ECO:0000313" key="3">
    <source>
        <dbReference type="Proteomes" id="UP001283361"/>
    </source>
</evidence>
<evidence type="ECO:0000256" key="1">
    <source>
        <dbReference type="SAM" id="MobiDB-lite"/>
    </source>
</evidence>
<evidence type="ECO:0000313" key="2">
    <source>
        <dbReference type="EMBL" id="KAK3785755.1"/>
    </source>
</evidence>
<dbReference type="AlphaFoldDB" id="A0AAE1ADX8"/>
<organism evidence="2 3">
    <name type="scientific">Elysia crispata</name>
    <name type="common">lettuce slug</name>
    <dbReference type="NCBI Taxonomy" id="231223"/>
    <lineage>
        <taxon>Eukaryota</taxon>
        <taxon>Metazoa</taxon>
        <taxon>Spiralia</taxon>
        <taxon>Lophotrochozoa</taxon>
        <taxon>Mollusca</taxon>
        <taxon>Gastropoda</taxon>
        <taxon>Heterobranchia</taxon>
        <taxon>Euthyneura</taxon>
        <taxon>Panpulmonata</taxon>
        <taxon>Sacoglossa</taxon>
        <taxon>Placobranchoidea</taxon>
        <taxon>Plakobranchidae</taxon>
        <taxon>Elysia</taxon>
    </lineage>
</organism>
<feature type="region of interest" description="Disordered" evidence="1">
    <location>
        <begin position="139"/>
        <end position="169"/>
    </location>
</feature>
<reference evidence="2" key="1">
    <citation type="journal article" date="2023" name="G3 (Bethesda)">
        <title>A reference genome for the long-term kleptoplast-retaining sea slug Elysia crispata morphotype clarki.</title>
        <authorList>
            <person name="Eastman K.E."/>
            <person name="Pendleton A.L."/>
            <person name="Shaikh M.A."/>
            <person name="Suttiyut T."/>
            <person name="Ogas R."/>
            <person name="Tomko P."/>
            <person name="Gavelis G."/>
            <person name="Widhalm J.R."/>
            <person name="Wisecaver J.H."/>
        </authorList>
    </citation>
    <scope>NUCLEOTIDE SEQUENCE</scope>
    <source>
        <strain evidence="2">ECLA1</strain>
    </source>
</reference>
<feature type="compositionally biased region" description="Basic and acidic residues" evidence="1">
    <location>
        <begin position="38"/>
        <end position="65"/>
    </location>
</feature>
<name>A0AAE1ADX8_9GAST</name>
<feature type="region of interest" description="Disordered" evidence="1">
    <location>
        <begin position="38"/>
        <end position="122"/>
    </location>
</feature>